<dbReference type="Proteomes" id="UP000182658">
    <property type="component" value="Unassembled WGS sequence"/>
</dbReference>
<keyword evidence="3 4" id="KW-0408">Iron</keyword>
<dbReference type="SUPFAM" id="SSF48264">
    <property type="entry name" value="Cytochrome P450"/>
    <property type="match status" value="1"/>
</dbReference>
<keyword evidence="2 4" id="KW-0479">Metal-binding</keyword>
<dbReference type="GO" id="GO:0016705">
    <property type="term" value="F:oxidoreductase activity, acting on paired donors, with incorporation or reduction of molecular oxygen"/>
    <property type="evidence" value="ECO:0007669"/>
    <property type="project" value="InterPro"/>
</dbReference>
<accession>A0A1J7JZK4</accession>
<evidence type="ECO:0000256" key="3">
    <source>
        <dbReference type="ARBA" id="ARBA00023004"/>
    </source>
</evidence>
<feature type="binding site" description="axial binding residue" evidence="4">
    <location>
        <position position="418"/>
    </location>
    <ligand>
        <name>heme</name>
        <dbReference type="ChEBI" id="CHEBI:30413"/>
    </ligand>
    <ligandPart>
        <name>Fe</name>
        <dbReference type="ChEBI" id="CHEBI:18248"/>
    </ligandPart>
</feature>
<dbReference type="Gene3D" id="1.10.630.10">
    <property type="entry name" value="Cytochrome P450"/>
    <property type="match status" value="1"/>
</dbReference>
<dbReference type="OrthoDB" id="1470350at2759"/>
<evidence type="ECO:0000256" key="4">
    <source>
        <dbReference type="PIRSR" id="PIRSR602401-1"/>
    </source>
</evidence>
<dbReference type="PRINTS" id="PR00385">
    <property type="entry name" value="P450"/>
</dbReference>
<evidence type="ECO:0000256" key="2">
    <source>
        <dbReference type="ARBA" id="ARBA00022723"/>
    </source>
</evidence>
<dbReference type="InterPro" id="IPR002401">
    <property type="entry name" value="Cyt_P450_E_grp-I"/>
</dbReference>
<dbReference type="CDD" id="cd11059">
    <property type="entry name" value="CYP_fungal"/>
    <property type="match status" value="1"/>
</dbReference>
<dbReference type="InterPro" id="IPR036396">
    <property type="entry name" value="Cyt_P450_sf"/>
</dbReference>
<dbReference type="AlphaFoldDB" id="A0A1J7JZK4"/>
<organism evidence="5 6">
    <name type="scientific">Coniochaeta ligniaria NRRL 30616</name>
    <dbReference type="NCBI Taxonomy" id="1408157"/>
    <lineage>
        <taxon>Eukaryota</taxon>
        <taxon>Fungi</taxon>
        <taxon>Dikarya</taxon>
        <taxon>Ascomycota</taxon>
        <taxon>Pezizomycotina</taxon>
        <taxon>Sordariomycetes</taxon>
        <taxon>Sordariomycetidae</taxon>
        <taxon>Coniochaetales</taxon>
        <taxon>Coniochaetaceae</taxon>
        <taxon>Coniochaeta</taxon>
    </lineage>
</organism>
<dbReference type="InParanoid" id="A0A1J7JZK4"/>
<sequence length="479" mass="53987">MIMLSPLFGIVAFAVLSGLYLIRCLLSPLNRIPGPALAKYTSWVLKWHELNANRTKYIHSLHLKYGPVVRIAPNEVAFASQGAVKEIYCSAGSGYDKTEFYDLFMVYGRRTMFTTLNKDDHARRKRILADRYANSNVVRQPSLSGIAERANSFAQICAQSVGGSLDLFVILHAYAFDCVTHHLFHPYGANSLYSTSSDEEIMKEVYKDRLIQYYSPTLHKLIAKVLYPFAKPRETPLADRFVLEASAQQGVAPFTLVSRLHEKSSTLDSLDIAAECLDHMAAGIDTTGDGLCFLMWELSQPRSFRFQQRLQQELLEASPETAFDKLPFLDAVVMEGLRCFPAIPMSLPRYVPQGGREIDGFFVPERAIVSCQAYSVHRIDQAVFPQPDLFNPERWLEEDGDAQRRRLMFAFANGGRGCVGKHLALAEMKLLLREVYSRFITLPDPSMTAEMMEMSDQLISSRPLAARCLLRFSPIAKKG</sequence>
<evidence type="ECO:0000313" key="5">
    <source>
        <dbReference type="EMBL" id="OIW33282.1"/>
    </source>
</evidence>
<dbReference type="InterPro" id="IPR050121">
    <property type="entry name" value="Cytochrome_P450_monoxygenase"/>
</dbReference>
<comment type="cofactor">
    <cofactor evidence="4">
        <name>heme</name>
        <dbReference type="ChEBI" id="CHEBI:30413"/>
    </cofactor>
</comment>
<dbReference type="GO" id="GO:0005506">
    <property type="term" value="F:iron ion binding"/>
    <property type="evidence" value="ECO:0007669"/>
    <property type="project" value="InterPro"/>
</dbReference>
<reference evidence="5 6" key="1">
    <citation type="submission" date="2016-10" db="EMBL/GenBank/DDBJ databases">
        <title>Draft genome sequence of Coniochaeta ligniaria NRRL30616, a lignocellulolytic fungus for bioabatement of inhibitors in plant biomass hydrolysates.</title>
        <authorList>
            <consortium name="DOE Joint Genome Institute"/>
            <person name="Jimenez D.J."/>
            <person name="Hector R.E."/>
            <person name="Riley R."/>
            <person name="Sun H."/>
            <person name="Grigoriev I.V."/>
            <person name="Van Elsas J.D."/>
            <person name="Nichols N.N."/>
        </authorList>
    </citation>
    <scope>NUCLEOTIDE SEQUENCE [LARGE SCALE GENOMIC DNA]</scope>
    <source>
        <strain evidence="5 6">NRRL 30616</strain>
    </source>
</reference>
<name>A0A1J7JZK4_9PEZI</name>
<dbReference type="GO" id="GO:0020037">
    <property type="term" value="F:heme binding"/>
    <property type="evidence" value="ECO:0007669"/>
    <property type="project" value="InterPro"/>
</dbReference>
<dbReference type="EMBL" id="KV875094">
    <property type="protein sequence ID" value="OIW33282.1"/>
    <property type="molecule type" value="Genomic_DNA"/>
</dbReference>
<dbReference type="Pfam" id="PF00067">
    <property type="entry name" value="p450"/>
    <property type="match status" value="1"/>
</dbReference>
<dbReference type="InterPro" id="IPR001128">
    <property type="entry name" value="Cyt_P450"/>
</dbReference>
<keyword evidence="6" id="KW-1185">Reference proteome</keyword>
<dbReference type="PANTHER" id="PTHR24305:SF164">
    <property type="entry name" value="P450, PUTATIVE (EUROFUNG)-RELATED"/>
    <property type="match status" value="1"/>
</dbReference>
<dbReference type="GO" id="GO:0004497">
    <property type="term" value="F:monooxygenase activity"/>
    <property type="evidence" value="ECO:0007669"/>
    <property type="project" value="InterPro"/>
</dbReference>
<evidence type="ECO:0000256" key="1">
    <source>
        <dbReference type="ARBA" id="ARBA00022617"/>
    </source>
</evidence>
<protein>
    <submittedName>
        <fullName evidence="5">Cytochrome P450</fullName>
    </submittedName>
</protein>
<evidence type="ECO:0000313" key="6">
    <source>
        <dbReference type="Proteomes" id="UP000182658"/>
    </source>
</evidence>
<dbReference type="PANTHER" id="PTHR24305">
    <property type="entry name" value="CYTOCHROME P450"/>
    <property type="match status" value="1"/>
</dbReference>
<keyword evidence="1 4" id="KW-0349">Heme</keyword>
<dbReference type="STRING" id="1408157.A0A1J7JZK4"/>
<proteinExistence type="predicted"/>
<dbReference type="PRINTS" id="PR00463">
    <property type="entry name" value="EP450I"/>
</dbReference>
<gene>
    <name evidence="5" type="ORF">CONLIGDRAFT_651927</name>
</gene>